<dbReference type="Pfam" id="PF02789">
    <property type="entry name" value="Peptidase_M17_N"/>
    <property type="match status" value="1"/>
</dbReference>
<dbReference type="GO" id="GO:0006508">
    <property type="term" value="P:proteolysis"/>
    <property type="evidence" value="ECO:0007669"/>
    <property type="project" value="UniProtKB-KW"/>
</dbReference>
<dbReference type="EMBL" id="CAFBMB010000116">
    <property type="protein sequence ID" value="CAB4906707.1"/>
    <property type="molecule type" value="Genomic_DNA"/>
</dbReference>
<keyword evidence="2" id="KW-0031">Aminopeptidase</keyword>
<comment type="similarity">
    <text evidence="1">Belongs to the peptidase M17 family.</text>
</comment>
<evidence type="ECO:0000256" key="4">
    <source>
        <dbReference type="ARBA" id="ARBA00022801"/>
    </source>
</evidence>
<dbReference type="PROSITE" id="PS00631">
    <property type="entry name" value="CYTOSOL_AP"/>
    <property type="match status" value="1"/>
</dbReference>
<protein>
    <submittedName>
        <fullName evidence="6">Unannotated protein</fullName>
    </submittedName>
</protein>
<evidence type="ECO:0000259" key="5">
    <source>
        <dbReference type="PROSITE" id="PS00631"/>
    </source>
</evidence>
<organism evidence="6">
    <name type="scientific">freshwater metagenome</name>
    <dbReference type="NCBI Taxonomy" id="449393"/>
    <lineage>
        <taxon>unclassified sequences</taxon>
        <taxon>metagenomes</taxon>
        <taxon>ecological metagenomes</taxon>
    </lineage>
</organism>
<reference evidence="6" key="1">
    <citation type="submission" date="2020-05" db="EMBL/GenBank/DDBJ databases">
        <authorList>
            <person name="Chiriac C."/>
            <person name="Salcher M."/>
            <person name="Ghai R."/>
            <person name="Kavagutti S V."/>
        </authorList>
    </citation>
    <scope>NUCLEOTIDE SEQUENCE</scope>
</reference>
<evidence type="ECO:0000256" key="2">
    <source>
        <dbReference type="ARBA" id="ARBA00022438"/>
    </source>
</evidence>
<dbReference type="Gene3D" id="3.40.220.10">
    <property type="entry name" value="Leucine Aminopeptidase, subunit E, domain 1"/>
    <property type="match status" value="1"/>
</dbReference>
<dbReference type="PRINTS" id="PR00481">
    <property type="entry name" value="LAMNOPPTDASE"/>
</dbReference>
<dbReference type="GO" id="GO:0070006">
    <property type="term" value="F:metalloaminopeptidase activity"/>
    <property type="evidence" value="ECO:0007669"/>
    <property type="project" value="InterPro"/>
</dbReference>
<dbReference type="InterPro" id="IPR008283">
    <property type="entry name" value="Peptidase_M17_N"/>
</dbReference>
<dbReference type="PANTHER" id="PTHR11963:SF23">
    <property type="entry name" value="CYTOSOL AMINOPEPTIDASE"/>
    <property type="match status" value="1"/>
</dbReference>
<keyword evidence="4" id="KW-0378">Hydrolase</keyword>
<evidence type="ECO:0000256" key="3">
    <source>
        <dbReference type="ARBA" id="ARBA00022670"/>
    </source>
</evidence>
<dbReference type="InterPro" id="IPR043472">
    <property type="entry name" value="Macro_dom-like"/>
</dbReference>
<dbReference type="SUPFAM" id="SSF52949">
    <property type="entry name" value="Macro domain-like"/>
    <property type="match status" value="1"/>
</dbReference>
<gene>
    <name evidence="6" type="ORF">UFOPK3516_01234</name>
</gene>
<dbReference type="GO" id="GO:0005737">
    <property type="term" value="C:cytoplasm"/>
    <property type="evidence" value="ECO:0007669"/>
    <property type="project" value="InterPro"/>
</dbReference>
<evidence type="ECO:0000256" key="1">
    <source>
        <dbReference type="ARBA" id="ARBA00009528"/>
    </source>
</evidence>
<dbReference type="CDD" id="cd00433">
    <property type="entry name" value="Peptidase_M17"/>
    <property type="match status" value="1"/>
</dbReference>
<dbReference type="SUPFAM" id="SSF53187">
    <property type="entry name" value="Zn-dependent exopeptidases"/>
    <property type="match status" value="1"/>
</dbReference>
<dbReference type="InterPro" id="IPR011356">
    <property type="entry name" value="Leucine_aapep/pepB"/>
</dbReference>
<dbReference type="GO" id="GO:0030145">
    <property type="term" value="F:manganese ion binding"/>
    <property type="evidence" value="ECO:0007669"/>
    <property type="project" value="InterPro"/>
</dbReference>
<dbReference type="Gene3D" id="3.40.630.10">
    <property type="entry name" value="Zn peptidases"/>
    <property type="match status" value="1"/>
</dbReference>
<dbReference type="PANTHER" id="PTHR11963">
    <property type="entry name" value="LEUCINE AMINOPEPTIDASE-RELATED"/>
    <property type="match status" value="1"/>
</dbReference>
<name>A0A6J7GEL9_9ZZZZ</name>
<dbReference type="InterPro" id="IPR000819">
    <property type="entry name" value="Peptidase_M17_C"/>
</dbReference>
<keyword evidence="3" id="KW-0645">Protease</keyword>
<feature type="domain" description="Cytosol aminopeptidase" evidence="5">
    <location>
        <begin position="336"/>
        <end position="343"/>
    </location>
</feature>
<accession>A0A6J7GEL9</accession>
<dbReference type="NCBIfam" id="NF002073">
    <property type="entry name" value="PRK00913.1-2"/>
    <property type="match status" value="1"/>
</dbReference>
<proteinExistence type="inferred from homology"/>
<evidence type="ECO:0000313" key="6">
    <source>
        <dbReference type="EMBL" id="CAB4906707.1"/>
    </source>
</evidence>
<dbReference type="AlphaFoldDB" id="A0A6J7GEL9"/>
<dbReference type="Pfam" id="PF00883">
    <property type="entry name" value="Peptidase_M17"/>
    <property type="match status" value="1"/>
</dbReference>
<sequence length="500" mass="52104">MPEVQMSPHLSDTKAIRVVGVSGDGLQRTLHADQSLHYLSDILDAVAPASSTDSVTRAADPRDPRQAIAFIGLGSASSSAPSAETVRLAAGAALRQLTGSETLDFALGLNDKETAIALVEGALLGSYTFTTYKGSRSQVAAKPAPVRVSRVHVTTTATLEKNELARLRARAEAVSLVKDLVNTPAMDLYPETFVSRVRANLKGLPVSVSIWDEKKLAAEGFGGIIGVGQGSIRPPRLMRLRYNPAGAKVHLALVGKGITFDTGGLSLKTPLGMVGMKYDMTGAATAAAVLRAIAQQGVPIRVTAWLALAENMPSGSAMRPNDVLTIRGGKTVEVLNTDAEGRLVLADALVAASEETPDLIIDLATLTGAAKVALGTRHVGAMGSAEEISRLVEVARECGENVWPMPIPEESRAILKSDIADIANAKPGNTAGGMLVGAAFLREFVGRTSGHIDAPQIPWIHLDLASAANNAASPYGFTGTGPTGTTTRSLISFAELLAGK</sequence>